<sequence>MEHSFLVRIAHQFSALPKMELSFLVLTMVIIIQHISTQ</sequence>
<proteinExistence type="predicted"/>
<evidence type="ECO:0000256" key="1">
    <source>
        <dbReference type="SAM" id="Phobius"/>
    </source>
</evidence>
<keyword evidence="1" id="KW-0472">Membrane</keyword>
<feature type="transmembrane region" description="Helical" evidence="1">
    <location>
        <begin position="21"/>
        <end position="37"/>
    </location>
</feature>
<dbReference type="AlphaFoldDB" id="A0A0A9HTL6"/>
<name>A0A0A9HTL6_ARUDO</name>
<organism evidence="2">
    <name type="scientific">Arundo donax</name>
    <name type="common">Giant reed</name>
    <name type="synonym">Donax arundinaceus</name>
    <dbReference type="NCBI Taxonomy" id="35708"/>
    <lineage>
        <taxon>Eukaryota</taxon>
        <taxon>Viridiplantae</taxon>
        <taxon>Streptophyta</taxon>
        <taxon>Embryophyta</taxon>
        <taxon>Tracheophyta</taxon>
        <taxon>Spermatophyta</taxon>
        <taxon>Magnoliopsida</taxon>
        <taxon>Liliopsida</taxon>
        <taxon>Poales</taxon>
        <taxon>Poaceae</taxon>
        <taxon>PACMAD clade</taxon>
        <taxon>Arundinoideae</taxon>
        <taxon>Arundineae</taxon>
        <taxon>Arundo</taxon>
    </lineage>
</organism>
<evidence type="ECO:0000313" key="2">
    <source>
        <dbReference type="EMBL" id="JAE39149.1"/>
    </source>
</evidence>
<keyword evidence="1" id="KW-0812">Transmembrane</keyword>
<dbReference type="EMBL" id="GBRH01158747">
    <property type="protein sequence ID" value="JAE39149.1"/>
    <property type="molecule type" value="Transcribed_RNA"/>
</dbReference>
<protein>
    <submittedName>
        <fullName evidence="2">Uncharacterized protein</fullName>
    </submittedName>
</protein>
<keyword evidence="1" id="KW-1133">Transmembrane helix</keyword>
<accession>A0A0A9HTL6</accession>
<reference evidence="2" key="2">
    <citation type="journal article" date="2015" name="Data Brief">
        <title>Shoot transcriptome of the giant reed, Arundo donax.</title>
        <authorList>
            <person name="Barrero R.A."/>
            <person name="Guerrero F.D."/>
            <person name="Moolhuijzen P."/>
            <person name="Goolsby J.A."/>
            <person name="Tidwell J."/>
            <person name="Bellgard S.E."/>
            <person name="Bellgard M.I."/>
        </authorList>
    </citation>
    <scope>NUCLEOTIDE SEQUENCE</scope>
    <source>
        <tissue evidence="2">Shoot tissue taken approximately 20 cm above the soil surface</tissue>
    </source>
</reference>
<reference evidence="2" key="1">
    <citation type="submission" date="2014-09" db="EMBL/GenBank/DDBJ databases">
        <authorList>
            <person name="Magalhaes I.L.F."/>
            <person name="Oliveira U."/>
            <person name="Santos F.R."/>
            <person name="Vidigal T.H.D.A."/>
            <person name="Brescovit A.D."/>
            <person name="Santos A.J."/>
        </authorList>
    </citation>
    <scope>NUCLEOTIDE SEQUENCE</scope>
    <source>
        <tissue evidence="2">Shoot tissue taken approximately 20 cm above the soil surface</tissue>
    </source>
</reference>